<protein>
    <submittedName>
        <fullName evidence="2">Uncharacterized protein</fullName>
    </submittedName>
</protein>
<comment type="caution">
    <text evidence="2">The sequence shown here is derived from an EMBL/GenBank/DDBJ whole genome shotgun (WGS) entry which is preliminary data.</text>
</comment>
<gene>
    <name evidence="2" type="ORF">RRF57_001776</name>
</gene>
<organism evidence="2 3">
    <name type="scientific">Xylaria bambusicola</name>
    <dbReference type="NCBI Taxonomy" id="326684"/>
    <lineage>
        <taxon>Eukaryota</taxon>
        <taxon>Fungi</taxon>
        <taxon>Dikarya</taxon>
        <taxon>Ascomycota</taxon>
        <taxon>Pezizomycotina</taxon>
        <taxon>Sordariomycetes</taxon>
        <taxon>Xylariomycetidae</taxon>
        <taxon>Xylariales</taxon>
        <taxon>Xylariaceae</taxon>
        <taxon>Xylaria</taxon>
    </lineage>
</organism>
<evidence type="ECO:0000256" key="1">
    <source>
        <dbReference type="SAM" id="MobiDB-lite"/>
    </source>
</evidence>
<evidence type="ECO:0000313" key="3">
    <source>
        <dbReference type="Proteomes" id="UP001305414"/>
    </source>
</evidence>
<feature type="region of interest" description="Disordered" evidence="1">
    <location>
        <begin position="56"/>
        <end position="77"/>
    </location>
</feature>
<reference evidence="2 3" key="1">
    <citation type="submission" date="2023-10" db="EMBL/GenBank/DDBJ databases">
        <title>Draft genome sequence of Xylaria bambusicola isolate GMP-LS, the root and basal stem rot pathogen of sugarcane in Indonesia.</title>
        <authorList>
            <person name="Selvaraj P."/>
            <person name="Muralishankar V."/>
            <person name="Muruganantham S."/>
            <person name="Sp S."/>
            <person name="Haryani S."/>
            <person name="Lau K.J.X."/>
            <person name="Naqvi N.I."/>
        </authorList>
    </citation>
    <scope>NUCLEOTIDE SEQUENCE [LARGE SCALE GENOMIC DNA]</scope>
    <source>
        <strain evidence="2">GMP-LS</strain>
    </source>
</reference>
<dbReference type="Proteomes" id="UP001305414">
    <property type="component" value="Unassembled WGS sequence"/>
</dbReference>
<name>A0AAN7Z6F7_9PEZI</name>
<evidence type="ECO:0000313" key="2">
    <source>
        <dbReference type="EMBL" id="KAK5626061.1"/>
    </source>
</evidence>
<keyword evidence="3" id="KW-1185">Reference proteome</keyword>
<dbReference type="EMBL" id="JAWHQM010000003">
    <property type="protein sequence ID" value="KAK5626061.1"/>
    <property type="molecule type" value="Genomic_DNA"/>
</dbReference>
<feature type="compositionally biased region" description="Basic residues" evidence="1">
    <location>
        <begin position="67"/>
        <end position="77"/>
    </location>
</feature>
<proteinExistence type="predicted"/>
<sequence>MAYPYEYDANGQPKTMKLYSTDKDIKKALGGSSTYQYAQCEPYTYLDPHAHAAEIYGNSSSHSSSSKSKKSSSSKKK</sequence>
<accession>A0AAN7Z6F7</accession>
<dbReference type="AlphaFoldDB" id="A0AAN7Z6F7"/>